<dbReference type="Proteomes" id="UP001500367">
    <property type="component" value="Unassembled WGS sequence"/>
</dbReference>
<gene>
    <name evidence="1" type="ORF">GCM10022389_14680</name>
</gene>
<evidence type="ECO:0000313" key="2">
    <source>
        <dbReference type="Proteomes" id="UP001500367"/>
    </source>
</evidence>
<protein>
    <submittedName>
        <fullName evidence="1">2-dehydro-3-deoxyphosphooctonate aldolase</fullName>
    </submittedName>
</protein>
<sequence length="138" mass="15536">MLSSCGSIKSTIQNIDNSAIKPPIKNKQFLLIEYDKDGKYGYDMDYPINLGFENEKYSPKNVEYFFNAISGPNGEKISYEKIDTCCPFPTKKSAVGAGTLDIYQISFEGTEKKIILYLNIYEKGKVLCPKGFSIKNQS</sequence>
<organism evidence="1 2">
    <name type="scientific">Flavobacterium cheonanense</name>
    <dbReference type="NCBI Taxonomy" id="706183"/>
    <lineage>
        <taxon>Bacteria</taxon>
        <taxon>Pseudomonadati</taxon>
        <taxon>Bacteroidota</taxon>
        <taxon>Flavobacteriia</taxon>
        <taxon>Flavobacteriales</taxon>
        <taxon>Flavobacteriaceae</taxon>
        <taxon>Flavobacterium</taxon>
    </lineage>
</organism>
<accession>A0ABP7VMK4</accession>
<dbReference type="EMBL" id="BAABCT010000003">
    <property type="protein sequence ID" value="GAA4070540.1"/>
    <property type="molecule type" value="Genomic_DNA"/>
</dbReference>
<comment type="caution">
    <text evidence="1">The sequence shown here is derived from an EMBL/GenBank/DDBJ whole genome shotgun (WGS) entry which is preliminary data.</text>
</comment>
<evidence type="ECO:0000313" key="1">
    <source>
        <dbReference type="EMBL" id="GAA4070540.1"/>
    </source>
</evidence>
<keyword evidence="2" id="KW-1185">Reference proteome</keyword>
<proteinExistence type="predicted"/>
<name>A0ABP7VMK4_9FLAO</name>
<reference evidence="2" key="1">
    <citation type="journal article" date="2019" name="Int. J. Syst. Evol. Microbiol.">
        <title>The Global Catalogue of Microorganisms (GCM) 10K type strain sequencing project: providing services to taxonomists for standard genome sequencing and annotation.</title>
        <authorList>
            <consortium name="The Broad Institute Genomics Platform"/>
            <consortium name="The Broad Institute Genome Sequencing Center for Infectious Disease"/>
            <person name="Wu L."/>
            <person name="Ma J."/>
        </authorList>
    </citation>
    <scope>NUCLEOTIDE SEQUENCE [LARGE SCALE GENOMIC DNA]</scope>
    <source>
        <strain evidence="2">JCM 17069</strain>
    </source>
</reference>